<dbReference type="PROSITE" id="PS51903">
    <property type="entry name" value="CLP_R"/>
    <property type="match status" value="1"/>
</dbReference>
<dbReference type="CDD" id="cd19499">
    <property type="entry name" value="RecA-like_ClpB_Hsp104-like"/>
    <property type="match status" value="1"/>
</dbReference>
<dbReference type="InterPro" id="IPR019489">
    <property type="entry name" value="Clp_ATPase_C"/>
</dbReference>
<dbReference type="Pfam" id="PF07724">
    <property type="entry name" value="AAA_2"/>
    <property type="match status" value="1"/>
</dbReference>
<dbReference type="SMART" id="SM01086">
    <property type="entry name" value="ClpB_D2-small"/>
    <property type="match status" value="1"/>
</dbReference>
<reference evidence="8 9" key="1">
    <citation type="journal article" date="2015" name="Nature">
        <title>rRNA introns, odd ribosomes, and small enigmatic genomes across a large radiation of phyla.</title>
        <authorList>
            <person name="Brown C.T."/>
            <person name="Hug L.A."/>
            <person name="Thomas B.C."/>
            <person name="Sharon I."/>
            <person name="Castelle C.J."/>
            <person name="Singh A."/>
            <person name="Wilkins M.J."/>
            <person name="Williams K.H."/>
            <person name="Banfield J.F."/>
        </authorList>
    </citation>
    <scope>NUCLEOTIDE SEQUENCE [LARGE SCALE GENOMIC DNA]</scope>
</reference>
<evidence type="ECO:0000313" key="9">
    <source>
        <dbReference type="Proteomes" id="UP000034154"/>
    </source>
</evidence>
<dbReference type="InterPro" id="IPR050130">
    <property type="entry name" value="ClpA_ClpB"/>
</dbReference>
<evidence type="ECO:0000259" key="7">
    <source>
        <dbReference type="PROSITE" id="PS51903"/>
    </source>
</evidence>
<dbReference type="PANTHER" id="PTHR11638:SF175">
    <property type="entry name" value="ATP-DEPENDENT CLP PROTEASE, ATP-BINDING SUBUNIT CLPC"/>
    <property type="match status" value="1"/>
</dbReference>
<dbReference type="InterPro" id="IPR041546">
    <property type="entry name" value="ClpA/ClpB_AAA_lid"/>
</dbReference>
<keyword evidence="6" id="KW-1133">Transmembrane helix</keyword>
<proteinExistence type="predicted"/>
<keyword evidence="3 8" id="KW-0067">ATP-binding</keyword>
<dbReference type="InterPro" id="IPR001270">
    <property type="entry name" value="ClpA/B"/>
</dbReference>
<dbReference type="GO" id="GO:0005737">
    <property type="term" value="C:cytoplasm"/>
    <property type="evidence" value="ECO:0007669"/>
    <property type="project" value="TreeGrafter"/>
</dbReference>
<feature type="transmembrane region" description="Helical" evidence="6">
    <location>
        <begin position="86"/>
        <end position="105"/>
    </location>
</feature>
<feature type="domain" description="Clp R" evidence="7">
    <location>
        <begin position="139"/>
        <end position="276"/>
    </location>
</feature>
<dbReference type="GO" id="GO:0005524">
    <property type="term" value="F:ATP binding"/>
    <property type="evidence" value="ECO:0007669"/>
    <property type="project" value="UniProtKB-KW"/>
</dbReference>
<dbReference type="InterPro" id="IPR004176">
    <property type="entry name" value="Clp_R_N"/>
</dbReference>
<evidence type="ECO:0000256" key="5">
    <source>
        <dbReference type="PROSITE-ProRule" id="PRU01251"/>
    </source>
</evidence>
<feature type="transmembrane region" description="Helical" evidence="6">
    <location>
        <begin position="44"/>
        <end position="66"/>
    </location>
</feature>
<dbReference type="PRINTS" id="PR00300">
    <property type="entry name" value="CLPPROTEASEA"/>
</dbReference>
<dbReference type="InterPro" id="IPR027417">
    <property type="entry name" value="P-loop_NTPase"/>
</dbReference>
<protein>
    <submittedName>
        <fullName evidence="8">ATPase with chaperone activity, ATP-binding subunit</fullName>
    </submittedName>
</protein>
<dbReference type="Pfam" id="PF17871">
    <property type="entry name" value="AAA_lid_9"/>
    <property type="match status" value="1"/>
</dbReference>
<dbReference type="GO" id="GO:0034605">
    <property type="term" value="P:cellular response to heat"/>
    <property type="evidence" value="ECO:0007669"/>
    <property type="project" value="TreeGrafter"/>
</dbReference>
<evidence type="ECO:0000256" key="1">
    <source>
        <dbReference type="ARBA" id="ARBA00022737"/>
    </source>
</evidence>
<keyword evidence="1 5" id="KW-0677">Repeat</keyword>
<keyword evidence="2" id="KW-0547">Nucleotide-binding</keyword>
<accession>A0A0G1JEV1</accession>
<dbReference type="InterPro" id="IPR036628">
    <property type="entry name" value="Clp_N_dom_sf"/>
</dbReference>
<dbReference type="PANTHER" id="PTHR11638">
    <property type="entry name" value="ATP-DEPENDENT CLP PROTEASE"/>
    <property type="match status" value="1"/>
</dbReference>
<evidence type="ECO:0000256" key="4">
    <source>
        <dbReference type="ARBA" id="ARBA00023186"/>
    </source>
</evidence>
<evidence type="ECO:0000313" key="8">
    <source>
        <dbReference type="EMBL" id="KKT69840.1"/>
    </source>
</evidence>
<evidence type="ECO:0000256" key="2">
    <source>
        <dbReference type="ARBA" id="ARBA00022741"/>
    </source>
</evidence>
<dbReference type="InterPro" id="IPR003593">
    <property type="entry name" value="AAA+_ATPase"/>
</dbReference>
<organism evidence="8 9">
    <name type="scientific">Candidatus Uhrbacteria bacterium GW2011_GWF2_44_350</name>
    <dbReference type="NCBI Taxonomy" id="1619000"/>
    <lineage>
        <taxon>Bacteria</taxon>
        <taxon>Candidatus Uhriibacteriota</taxon>
    </lineage>
</organism>
<dbReference type="SMART" id="SM00382">
    <property type="entry name" value="AAA"/>
    <property type="match status" value="2"/>
</dbReference>
<sequence>MSLVENFSGNIRSAVVINNKTYSWLAEVDRASRAVSRLRKQADIVMTVLFLSLGVIMAGIFAFDLIVGGEGHLLMKPNGWLQPNLASLSFFLAFLCFEFVVYRMVDSVRKTHRVPKRVYQGAEPEAVYLNVGDKAEDLANTFEPSARKAIEEAFILAERLGQAEVGPIHIFSGCLAIDKAKVVLGRLGIRFDDLKPAIEQKLATLPSGSKTVLGSAGLEIFLQAFISAYQQGKEEVSVLEILQKAFHAEPLLADWLSAKEINVEQFDHVVEWVRINEALRSRYERFRRLALHKPVGDMNRAMTSVATPMLDRVSDDLTADAVYGRLPLLIGREKELAEIFRAIEGGGQSVVLVGPPGVGKDAILAGIAERMVEENVPEILKDKRLMSISLSTLLSGANPAEAQGRLTTVLSEVARSRNIVLVISDIEKITGITAGDEHTMDLTSILADALARGVTFLISTTTPEAYTSVIENSSLGRILQKIIVVEPDVSTAINILEAKIAGLENQNSVIFSFEALEKCVTLSDRYIHEAYLPAKALEVAKEVALEARQKKGVNTLVTGDDASRVVAEKTGIPLNKVSEDEREKLLNFEERLHSRVIGQEEAVKAVSAALRRARAELQSGKRPIANFLFLGSTGVGKTELAKAVAEVYFGSEEAMLRFDMSEYQDASSINRLIGAPGSKAGGLLTEAVRRQPFSIVLLDELEKAHPDILNIFLQVMDDGRLTDSTGRTVDFTSTILIATSNAGTSYIQEAVLAKTPIAEIKTRLLEQELKGVYRPEFLNRFDGVIVFKPLTLDDVRQIAYLMIKQVSERLEMKGIKFRAEDAVVEELAKKGFDPIFGARPLRRVIQEDVENATANALLTGDVKPRDTVVLKAAGQVEIEKAV</sequence>
<dbReference type="AlphaFoldDB" id="A0A0G1JEV1"/>
<dbReference type="FunFam" id="3.40.50.300:FF:000025">
    <property type="entry name" value="ATP-dependent Clp protease subunit"/>
    <property type="match status" value="1"/>
</dbReference>
<evidence type="ECO:0000256" key="3">
    <source>
        <dbReference type="ARBA" id="ARBA00022840"/>
    </source>
</evidence>
<dbReference type="Gene3D" id="1.10.1780.10">
    <property type="entry name" value="Clp, N-terminal domain"/>
    <property type="match status" value="1"/>
</dbReference>
<dbReference type="Gene3D" id="1.10.8.60">
    <property type="match status" value="2"/>
</dbReference>
<dbReference type="Proteomes" id="UP000034154">
    <property type="component" value="Unassembled WGS sequence"/>
</dbReference>
<dbReference type="InterPro" id="IPR003959">
    <property type="entry name" value="ATPase_AAA_core"/>
</dbReference>
<evidence type="ECO:0000256" key="6">
    <source>
        <dbReference type="SAM" id="Phobius"/>
    </source>
</evidence>
<dbReference type="Pfam" id="PF02861">
    <property type="entry name" value="Clp_N"/>
    <property type="match status" value="1"/>
</dbReference>
<gene>
    <name evidence="8" type="ORF">UW63_C0044G0005</name>
</gene>
<comment type="caution">
    <text evidence="8">The sequence shown here is derived from an EMBL/GenBank/DDBJ whole genome shotgun (WGS) entry which is preliminary data.</text>
</comment>
<keyword evidence="6" id="KW-0472">Membrane</keyword>
<dbReference type="EMBL" id="LCJB01000044">
    <property type="protein sequence ID" value="KKT69840.1"/>
    <property type="molecule type" value="Genomic_DNA"/>
</dbReference>
<dbReference type="Pfam" id="PF10431">
    <property type="entry name" value="ClpB_D2-small"/>
    <property type="match status" value="1"/>
</dbReference>
<dbReference type="SUPFAM" id="SSF81923">
    <property type="entry name" value="Double Clp-N motif"/>
    <property type="match status" value="1"/>
</dbReference>
<dbReference type="Pfam" id="PF00004">
    <property type="entry name" value="AAA"/>
    <property type="match status" value="1"/>
</dbReference>
<name>A0A0G1JEV1_9BACT</name>
<keyword evidence="6" id="KW-0812">Transmembrane</keyword>
<dbReference type="CDD" id="cd00009">
    <property type="entry name" value="AAA"/>
    <property type="match status" value="1"/>
</dbReference>
<dbReference type="SUPFAM" id="SSF52540">
    <property type="entry name" value="P-loop containing nucleoside triphosphate hydrolases"/>
    <property type="match status" value="2"/>
</dbReference>
<dbReference type="Gene3D" id="3.40.50.300">
    <property type="entry name" value="P-loop containing nucleotide triphosphate hydrolases"/>
    <property type="match status" value="2"/>
</dbReference>
<dbReference type="GO" id="GO:0016887">
    <property type="term" value="F:ATP hydrolysis activity"/>
    <property type="evidence" value="ECO:0007669"/>
    <property type="project" value="InterPro"/>
</dbReference>
<dbReference type="PATRIC" id="fig|1619000.3.peg.730"/>
<keyword evidence="4" id="KW-0143">Chaperone</keyword>